<sequence>MTPDELSAALDAMAAAAGDDSDKQPGLIEILDADWCSTMYALDHSSKTLADGTRHRNIKILISSAFQTRLLTRAEAGERGEPYRELTTQA</sequence>
<dbReference type="Proteomes" id="UP001549313">
    <property type="component" value="Unassembled WGS sequence"/>
</dbReference>
<reference evidence="1 2" key="1">
    <citation type="submission" date="2024-06" db="EMBL/GenBank/DDBJ databases">
        <title>Sorghum-associated microbial communities from plants grown in Nebraska, USA.</title>
        <authorList>
            <person name="Schachtman D."/>
        </authorList>
    </citation>
    <scope>NUCLEOTIDE SEQUENCE [LARGE SCALE GENOMIC DNA]</scope>
    <source>
        <strain evidence="1 2">2814</strain>
    </source>
</reference>
<dbReference type="EMBL" id="JBEPTF010000002">
    <property type="protein sequence ID" value="MET4683668.1"/>
    <property type="molecule type" value="Genomic_DNA"/>
</dbReference>
<keyword evidence="2" id="KW-1185">Reference proteome</keyword>
<organism evidence="1 2">
    <name type="scientific">Brevundimonas faecalis</name>
    <dbReference type="NCBI Taxonomy" id="947378"/>
    <lineage>
        <taxon>Bacteria</taxon>
        <taxon>Pseudomonadati</taxon>
        <taxon>Pseudomonadota</taxon>
        <taxon>Alphaproteobacteria</taxon>
        <taxon>Caulobacterales</taxon>
        <taxon>Caulobacteraceae</taxon>
        <taxon>Brevundimonas</taxon>
    </lineage>
</organism>
<evidence type="ECO:0000313" key="2">
    <source>
        <dbReference type="Proteomes" id="UP001549313"/>
    </source>
</evidence>
<proteinExistence type="predicted"/>
<accession>A0ABV2RCB4</accession>
<protein>
    <submittedName>
        <fullName evidence="1">Uncharacterized protein</fullName>
    </submittedName>
</protein>
<name>A0ABV2RCB4_9CAUL</name>
<dbReference type="RefSeq" id="WP_354088626.1">
    <property type="nucleotide sequence ID" value="NZ_JBEPTF010000002.1"/>
</dbReference>
<comment type="caution">
    <text evidence="1">The sequence shown here is derived from an EMBL/GenBank/DDBJ whole genome shotgun (WGS) entry which is preliminary data.</text>
</comment>
<evidence type="ECO:0000313" key="1">
    <source>
        <dbReference type="EMBL" id="MET4683668.1"/>
    </source>
</evidence>
<gene>
    <name evidence="1" type="ORF">ABIE19_001598</name>
</gene>